<sequence length="909" mass="104187">MNSAFDKENDPPSSSSSPSTPPPLVHQYSQKELLEKELEKELKVKDGFEKFFNCEPKTPAYNHKLMEETHQIYEENKAKIAYLRMHIDKCYIQEQTNSTNTFQTKTDAIIDDLLYRLHREIAFTDGALNMLRTMKDFKYTEKTSKEIQDAYIQAEEKIDLIRMALKKYMCSLPQESPQRLIIRKEIDQSKAGIRPKMNLIDNTNYSTPKRSTTTRATVINLRSFPSMPTLAVSGKLEMKLIGCDGLADYISGRENRENISCYFGGNSNAPAIKVLRNRQQQQYNTRTFTDDIYAVIRIDNHIITQTEPKVLGKNCWNHEVSIELNKVREIEIEIYYRDHRSMCAFVILKLGDLIEKKERNEPIQLEPHGILYFQFTYFDPLLSKQRPRLQRQKKLFHIKEKLGFNSAKKQMGISAWSRLLCKESNSAKYEPIISAIRNYEYKPPPTMPIARVATILDLPPAQSSTYSTRFTHARNGTTKPLYLPPPDTALPKESAILQQVKASPAQFRTSAPTTPNKQQQKHDTSFADAFIPSPLHSRTAATTPSATPTKFSFKPSTIITLGGSSEEAATSGGSSLMLEQFRLISVLGRGHFGKVILSQFKPTSKYFALKTLKKGDILARDETESLMSEKRVFELSTRHKHPFLINLFGCFQTPEHIIFVMEYAVGGDLMRHIHDDIFHEERACFYAACVLLGLDFLHSNKIMYRDLKLDNLLMDRDGYVKLGDFGLCKEGMGPTDRTSTFCGTPEFLAPEVLVETSYTRAVDFWGLGVLIYEMLSGEPPFSGEDEEEVFDAIVNSDVRCPRYLSLEAISIIRRLLRKEPEKRIGYGEKDANEIKRQKFFGIINYEFDALLKKQLKPPFVPRIRYAEDVSNFDEEFTRKIPKLSAAKNPKVITEKDNELFRNFDFSSFG</sequence>
<evidence type="ECO:0000313" key="2">
    <source>
        <dbReference type="WBParaSite" id="PS1159_v2.g5543.t1"/>
    </source>
</evidence>
<dbReference type="WBParaSite" id="PS1159_v2.g5543.t1">
    <property type="protein sequence ID" value="PS1159_v2.g5543.t1"/>
    <property type="gene ID" value="PS1159_v2.g5543"/>
</dbReference>
<protein>
    <submittedName>
        <fullName evidence="2">Protein kinase C</fullName>
    </submittedName>
</protein>
<evidence type="ECO:0000313" key="1">
    <source>
        <dbReference type="Proteomes" id="UP000887580"/>
    </source>
</evidence>
<organism evidence="1 2">
    <name type="scientific">Panagrolaimus sp. PS1159</name>
    <dbReference type="NCBI Taxonomy" id="55785"/>
    <lineage>
        <taxon>Eukaryota</taxon>
        <taxon>Metazoa</taxon>
        <taxon>Ecdysozoa</taxon>
        <taxon>Nematoda</taxon>
        <taxon>Chromadorea</taxon>
        <taxon>Rhabditida</taxon>
        <taxon>Tylenchina</taxon>
        <taxon>Panagrolaimomorpha</taxon>
        <taxon>Panagrolaimoidea</taxon>
        <taxon>Panagrolaimidae</taxon>
        <taxon>Panagrolaimus</taxon>
    </lineage>
</organism>
<dbReference type="Proteomes" id="UP000887580">
    <property type="component" value="Unplaced"/>
</dbReference>
<reference evidence="2" key="1">
    <citation type="submission" date="2022-11" db="UniProtKB">
        <authorList>
            <consortium name="WormBaseParasite"/>
        </authorList>
    </citation>
    <scope>IDENTIFICATION</scope>
</reference>
<accession>A0AC35GIB5</accession>
<name>A0AC35GIB5_9BILA</name>
<proteinExistence type="predicted"/>